<accession>A0A2X3Y219</accession>
<evidence type="ECO:0000313" key="2">
    <source>
        <dbReference type="Proteomes" id="UP000248534"/>
    </source>
</evidence>
<dbReference type="Proteomes" id="UP000248534">
    <property type="component" value="Chromosome 1"/>
</dbReference>
<proteinExistence type="predicted"/>
<dbReference type="EMBL" id="LS483364">
    <property type="protein sequence ID" value="SQF71030.1"/>
    <property type="molecule type" value="Genomic_DNA"/>
</dbReference>
<dbReference type="AlphaFoldDB" id="A0A2X3Y219"/>
<sequence>MSPLLFDIQSDENSSFKVFKVSKAESVSLIPTVVLPTTEIIELLFLPLT</sequence>
<organism evidence="1 2">
    <name type="scientific">Streptococcus sanguinis</name>
    <dbReference type="NCBI Taxonomy" id="1305"/>
    <lineage>
        <taxon>Bacteria</taxon>
        <taxon>Bacillati</taxon>
        <taxon>Bacillota</taxon>
        <taxon>Bacilli</taxon>
        <taxon>Lactobacillales</taxon>
        <taxon>Streptococcaceae</taxon>
        <taxon>Streptococcus</taxon>
    </lineage>
</organism>
<name>A0A2X3Y219_STRSA</name>
<reference evidence="1 2" key="1">
    <citation type="submission" date="2018-06" db="EMBL/GenBank/DDBJ databases">
        <authorList>
            <consortium name="Pathogen Informatics"/>
            <person name="Doyle S."/>
        </authorList>
    </citation>
    <scope>NUCLEOTIDE SEQUENCE [LARGE SCALE GENOMIC DNA]</scope>
    <source>
        <strain evidence="1 2">NCTC11086</strain>
    </source>
</reference>
<protein>
    <submittedName>
        <fullName evidence="1">Uncharacterized protein</fullName>
    </submittedName>
</protein>
<evidence type="ECO:0000313" key="1">
    <source>
        <dbReference type="EMBL" id="SQF71030.1"/>
    </source>
</evidence>
<gene>
    <name evidence="1" type="ORF">NCTC11086_00901</name>
</gene>